<dbReference type="CDD" id="cd00118">
    <property type="entry name" value="LysM"/>
    <property type="match status" value="1"/>
</dbReference>
<evidence type="ECO:0000313" key="4">
    <source>
        <dbReference type="Proteomes" id="UP000245634"/>
    </source>
</evidence>
<dbReference type="InterPro" id="IPR018392">
    <property type="entry name" value="LysM"/>
</dbReference>
<feature type="domain" description="LysM" evidence="2">
    <location>
        <begin position="602"/>
        <end position="645"/>
    </location>
</feature>
<name>A0A316DCU6_9BACL</name>
<dbReference type="OrthoDB" id="2370698at2"/>
<feature type="region of interest" description="Disordered" evidence="1">
    <location>
        <begin position="502"/>
        <end position="521"/>
    </location>
</feature>
<accession>A0A316DCU6</accession>
<gene>
    <name evidence="3" type="ORF">C7459_10225</name>
</gene>
<dbReference type="RefSeq" id="WP_109685984.1">
    <property type="nucleotide sequence ID" value="NZ_QGGL01000002.1"/>
</dbReference>
<organism evidence="3 4">
    <name type="scientific">Tumebacillus permanentifrigoris</name>
    <dbReference type="NCBI Taxonomy" id="378543"/>
    <lineage>
        <taxon>Bacteria</taxon>
        <taxon>Bacillati</taxon>
        <taxon>Bacillota</taxon>
        <taxon>Bacilli</taxon>
        <taxon>Bacillales</taxon>
        <taxon>Alicyclobacillaceae</taxon>
        <taxon>Tumebacillus</taxon>
    </lineage>
</organism>
<reference evidence="3 4" key="1">
    <citation type="submission" date="2018-05" db="EMBL/GenBank/DDBJ databases">
        <title>Genomic Encyclopedia of Type Strains, Phase IV (KMG-IV): sequencing the most valuable type-strain genomes for metagenomic binning, comparative biology and taxonomic classification.</title>
        <authorList>
            <person name="Goeker M."/>
        </authorList>
    </citation>
    <scope>NUCLEOTIDE SEQUENCE [LARGE SCALE GENOMIC DNA]</scope>
    <source>
        <strain evidence="3 4">DSM 18773</strain>
    </source>
</reference>
<dbReference type="AlphaFoldDB" id="A0A316DCU6"/>
<dbReference type="PROSITE" id="PS51782">
    <property type="entry name" value="LYSM"/>
    <property type="match status" value="1"/>
</dbReference>
<dbReference type="SUPFAM" id="SSF54106">
    <property type="entry name" value="LysM domain"/>
    <property type="match status" value="1"/>
</dbReference>
<dbReference type="Pfam" id="PF01476">
    <property type="entry name" value="LysM"/>
    <property type="match status" value="1"/>
</dbReference>
<sequence length="650" mass="72625">MAESENKPSIRIHVDQQITIEGVRGQEEVEDATVATEITGFDVEDDLYVLRGALSFSGFFRQVEEEDGEAELPDAFDDRDVFAAGEELSDAPVLPFHHRLPFLLQVPVTAQEVHQRESGSLYVNPKIGQWNVHVLGEETIHLRAELVLQGLSGQEGYVFRCGSQEEGVKPATSLDHLLDQEESRAIVPPALEEEEFEAPFENAWASNYRQQLDAVEAPTSEDDWLIESPAPDAQSAQAEYTAEQEESEDDDVILFTPDPRLVFPVPEAVDQIFPHALPLNEQDLFDQAQAMFEDARRQFPELQDIDFEQASREVLDQFQVNNLEELQRNLFEQAQAFQPEAFLQEGSFEPPLQPYQPIQSSASTSYHEAYNRIVAQHGTPSPVDEDAFVVEDTDVHELTELSHYEEDVRSEAVSEVAQHEQSVYEEVVHDEEVPSAQALDSIDAVEAVEATETVEAQDESNAEDTDRPILDVVAEQIEAEYEFEDEVPESQVILAAPEVVEQPHASGPKLSVGSKSSFDPSTGVKLSALLGESRPREQESHTFGSIVGNNGGSITERAIVSNNGNNGNSIEDVPPVYSQYDSAHDSVWGNFLRQKETKTTLKFRIVHEADSLGDLAEQYNTTPSELQRANRLQRQEVEAGQILYIPTKRR</sequence>
<evidence type="ECO:0000313" key="3">
    <source>
        <dbReference type="EMBL" id="PWK15785.1"/>
    </source>
</evidence>
<dbReference type="EMBL" id="QGGL01000002">
    <property type="protein sequence ID" value="PWK15785.1"/>
    <property type="molecule type" value="Genomic_DNA"/>
</dbReference>
<dbReference type="Gene3D" id="3.10.350.10">
    <property type="entry name" value="LysM domain"/>
    <property type="match status" value="1"/>
</dbReference>
<comment type="caution">
    <text evidence="3">The sequence shown here is derived from an EMBL/GenBank/DDBJ whole genome shotgun (WGS) entry which is preliminary data.</text>
</comment>
<protein>
    <submittedName>
        <fullName evidence="3">Stage VI sporulation protein D</fullName>
    </submittedName>
</protein>
<evidence type="ECO:0000256" key="1">
    <source>
        <dbReference type="SAM" id="MobiDB-lite"/>
    </source>
</evidence>
<proteinExistence type="predicted"/>
<dbReference type="InterPro" id="IPR036779">
    <property type="entry name" value="LysM_dom_sf"/>
</dbReference>
<dbReference type="SMART" id="SM00257">
    <property type="entry name" value="LysM"/>
    <property type="match status" value="1"/>
</dbReference>
<evidence type="ECO:0000259" key="2">
    <source>
        <dbReference type="PROSITE" id="PS51782"/>
    </source>
</evidence>
<keyword evidence="4" id="KW-1185">Reference proteome</keyword>
<dbReference type="Proteomes" id="UP000245634">
    <property type="component" value="Unassembled WGS sequence"/>
</dbReference>